<dbReference type="Gene3D" id="3.40.50.12780">
    <property type="entry name" value="N-terminal domain of ligase-like"/>
    <property type="match status" value="1"/>
</dbReference>
<dbReference type="PANTHER" id="PTHR44378:SF1">
    <property type="entry name" value="ACYL-ACTIVATING ENZYME 18, PEROXISOMAL-RELATED"/>
    <property type="match status" value="1"/>
</dbReference>
<dbReference type="InterPro" id="IPR000873">
    <property type="entry name" value="AMP-dep_synth/lig_dom"/>
</dbReference>
<evidence type="ECO:0000256" key="1">
    <source>
        <dbReference type="SAM" id="Phobius"/>
    </source>
</evidence>
<dbReference type="InterPro" id="IPR042099">
    <property type="entry name" value="ANL_N_sf"/>
</dbReference>
<dbReference type="Gene3D" id="3.30.300.30">
    <property type="match status" value="1"/>
</dbReference>
<feature type="transmembrane region" description="Helical" evidence="1">
    <location>
        <begin position="262"/>
        <end position="281"/>
    </location>
</feature>
<proteinExistence type="predicted"/>
<dbReference type="OrthoDB" id="10253115at2759"/>
<feature type="domain" description="AMP-dependent synthetase/ligase" evidence="2">
    <location>
        <begin position="242"/>
        <end position="576"/>
    </location>
</feature>
<dbReference type="EMBL" id="JAKOGI010000316">
    <property type="protein sequence ID" value="KAJ8437156.1"/>
    <property type="molecule type" value="Genomic_DNA"/>
</dbReference>
<dbReference type="InterPro" id="IPR020845">
    <property type="entry name" value="AMP-binding_CS"/>
</dbReference>
<sequence length="747" mass="82731">MGKKMMMTEKSINEVTVEDLIEAGLSLEEAQTLYKAVSDIVGLCGGHPPEVWREVVARRLLRPEHPHSLHQLIYYSVYSAWDSALRGPPLYWFPSPYESRYTNLGRIMETHGPRLLGKSYKDPISSFSLFQKFSAHNPQIYWALVLKELSVWFREAPRCILDDTDKSKPGGTWLPGSVLNVSECCLLPSSHPRKMDNSLAVLWRDEGCDDSPVNQLTLKQLREQVIFRAFADRFAIVVYRVVANALDSTFSKGDVIAIDMPMTVTAVVIYLAVILSGRVVVTIADSFAMREIATRLRVSKAKAIFTQDFIVRGGRRFPLYSRVAEAAPDIVVVLPAAGKSATIPLRAQDISWEDFLGRSSQLTSPHYYSPVHQPGDSIVHILFSSGTTGDPKAIPWTQFSPIRAAADTWAHLDIQAGDVICSPTNLGWMMGPLLVFACFMSGATLALYHGSPLGRGFGRFVQDAKVTVLGTVPSLVKTWKSTRCMDGLDWTKLRLFSSTGETSDVDDDLWLSSRSYYKPIIECCGGTELAGGYVHGSMLQPQAFGTFSTTTMSTGFVILDENGNPYPEGQECEGEIALFPILMGATDKLLNADHEAIYFRGMPEYKGMRLRRHGDIVKRIVGGYFIVQGRADDTMNLGGIKTSSVEIERVCNQADESILETAAVSASGAQGGPEMLVVFVVLKEGFNGDVEKLRMQFSKAIQTNLNPLFKVSIVKVVAELPRNASNKLLRRVLRDQIKKELSARSRM</sequence>
<reference evidence="3" key="1">
    <citation type="submission" date="2022-04" db="EMBL/GenBank/DDBJ databases">
        <title>Carnegiea gigantea Genome sequencing and assembly v2.</title>
        <authorList>
            <person name="Copetti D."/>
            <person name="Sanderson M.J."/>
            <person name="Burquez A."/>
            <person name="Wojciechowski M.F."/>
        </authorList>
    </citation>
    <scope>NUCLEOTIDE SEQUENCE</scope>
    <source>
        <strain evidence="3">SGP5-SGP5p</strain>
        <tissue evidence="3">Aerial part</tissue>
    </source>
</reference>
<dbReference type="AlphaFoldDB" id="A0A9Q1K4K6"/>
<comment type="caution">
    <text evidence="3">The sequence shown here is derived from an EMBL/GenBank/DDBJ whole genome shotgun (WGS) entry which is preliminary data.</text>
</comment>
<dbReference type="InterPro" id="IPR045851">
    <property type="entry name" value="AMP-bd_C_sf"/>
</dbReference>
<feature type="transmembrane region" description="Helical" evidence="1">
    <location>
        <begin position="433"/>
        <end position="450"/>
    </location>
</feature>
<keyword evidence="4" id="KW-1185">Reference proteome</keyword>
<keyword evidence="1" id="KW-1133">Transmembrane helix</keyword>
<accession>A0A9Q1K4K6</accession>
<dbReference type="PROSITE" id="PS00455">
    <property type="entry name" value="AMP_BINDING"/>
    <property type="match status" value="1"/>
</dbReference>
<evidence type="ECO:0000313" key="3">
    <source>
        <dbReference type="EMBL" id="KAJ8437156.1"/>
    </source>
</evidence>
<organism evidence="3 4">
    <name type="scientific">Carnegiea gigantea</name>
    <dbReference type="NCBI Taxonomy" id="171969"/>
    <lineage>
        <taxon>Eukaryota</taxon>
        <taxon>Viridiplantae</taxon>
        <taxon>Streptophyta</taxon>
        <taxon>Embryophyta</taxon>
        <taxon>Tracheophyta</taxon>
        <taxon>Spermatophyta</taxon>
        <taxon>Magnoliopsida</taxon>
        <taxon>eudicotyledons</taxon>
        <taxon>Gunneridae</taxon>
        <taxon>Pentapetalae</taxon>
        <taxon>Caryophyllales</taxon>
        <taxon>Cactineae</taxon>
        <taxon>Cactaceae</taxon>
        <taxon>Cactoideae</taxon>
        <taxon>Echinocereeae</taxon>
        <taxon>Carnegiea</taxon>
    </lineage>
</organism>
<keyword evidence="1" id="KW-0472">Membrane</keyword>
<keyword evidence="1" id="KW-0812">Transmembrane</keyword>
<evidence type="ECO:0000259" key="2">
    <source>
        <dbReference type="Pfam" id="PF00501"/>
    </source>
</evidence>
<name>A0A9Q1K4K6_9CARY</name>
<dbReference type="SUPFAM" id="SSF56801">
    <property type="entry name" value="Acetyl-CoA synthetase-like"/>
    <property type="match status" value="1"/>
</dbReference>
<evidence type="ECO:0000313" key="4">
    <source>
        <dbReference type="Proteomes" id="UP001153076"/>
    </source>
</evidence>
<dbReference type="Proteomes" id="UP001153076">
    <property type="component" value="Unassembled WGS sequence"/>
</dbReference>
<dbReference type="Pfam" id="PF00501">
    <property type="entry name" value="AMP-binding"/>
    <property type="match status" value="1"/>
</dbReference>
<protein>
    <recommendedName>
        <fullName evidence="2">AMP-dependent synthetase/ligase domain-containing protein</fullName>
    </recommendedName>
</protein>
<gene>
    <name evidence="3" type="ORF">Cgig2_016899</name>
</gene>
<dbReference type="PANTHER" id="PTHR44378">
    <property type="entry name" value="ACYL-ACTIVATING ENZYME 17, PEROXISOMAL-RELATED"/>
    <property type="match status" value="1"/>
</dbReference>